<keyword evidence="1" id="KW-0472">Membrane</keyword>
<accession>A0AAV2N0J5</accession>
<dbReference type="EMBL" id="CAXIPU020001175">
    <property type="protein sequence ID" value="CAL1672937.1"/>
    <property type="molecule type" value="Genomic_DNA"/>
</dbReference>
<protein>
    <submittedName>
        <fullName evidence="2">Uncharacterized protein</fullName>
    </submittedName>
</protein>
<keyword evidence="1" id="KW-1133">Transmembrane helix</keyword>
<evidence type="ECO:0000313" key="3">
    <source>
        <dbReference type="Proteomes" id="UP001497644"/>
    </source>
</evidence>
<name>A0AAV2N0J5_9HYME</name>
<evidence type="ECO:0000256" key="1">
    <source>
        <dbReference type="SAM" id="Phobius"/>
    </source>
</evidence>
<organism evidence="2 3">
    <name type="scientific">Lasius platythorax</name>
    <dbReference type="NCBI Taxonomy" id="488582"/>
    <lineage>
        <taxon>Eukaryota</taxon>
        <taxon>Metazoa</taxon>
        <taxon>Ecdysozoa</taxon>
        <taxon>Arthropoda</taxon>
        <taxon>Hexapoda</taxon>
        <taxon>Insecta</taxon>
        <taxon>Pterygota</taxon>
        <taxon>Neoptera</taxon>
        <taxon>Endopterygota</taxon>
        <taxon>Hymenoptera</taxon>
        <taxon>Apocrita</taxon>
        <taxon>Aculeata</taxon>
        <taxon>Formicoidea</taxon>
        <taxon>Formicidae</taxon>
        <taxon>Formicinae</taxon>
        <taxon>Lasius</taxon>
        <taxon>Lasius</taxon>
    </lineage>
</organism>
<gene>
    <name evidence="2" type="ORF">LPLAT_LOCUS13732</name>
</gene>
<proteinExistence type="predicted"/>
<dbReference type="AlphaFoldDB" id="A0AAV2N0J5"/>
<reference evidence="2" key="1">
    <citation type="submission" date="2024-04" db="EMBL/GenBank/DDBJ databases">
        <authorList>
            <consortium name="Molecular Ecology Group"/>
        </authorList>
    </citation>
    <scope>NUCLEOTIDE SEQUENCE</scope>
</reference>
<keyword evidence="3" id="KW-1185">Reference proteome</keyword>
<dbReference type="SUPFAM" id="SSF53098">
    <property type="entry name" value="Ribonuclease H-like"/>
    <property type="match status" value="1"/>
</dbReference>
<keyword evidence="1" id="KW-0812">Transmembrane</keyword>
<comment type="caution">
    <text evidence="2">The sequence shown here is derived from an EMBL/GenBank/DDBJ whole genome shotgun (WGS) entry which is preliminary data.</text>
</comment>
<dbReference type="Proteomes" id="UP001497644">
    <property type="component" value="Unassembled WGS sequence"/>
</dbReference>
<sequence>MHHPRLVWVIGITCGTQLVTVIVNLLAKSLLVDGEFTNEVNALLKELKNSGLQRDIINKSGTKMNLACETRWSSYRDVFNCALQNLNIMRNVASTSSHSLKEKVLELLQDQEFESKLKQYIEILNPVCMLINKCQSSTCNVADATQLWLTLKIPSTDEFHKHLFKERLKKAIRPIGMAANLVHPSYHGEKLSAQQLKQALQFLCEELNQEGINKLDTYLYKQAFFFKLFEKKIADPYVF</sequence>
<evidence type="ECO:0000313" key="2">
    <source>
        <dbReference type="EMBL" id="CAL1672937.1"/>
    </source>
</evidence>
<feature type="transmembrane region" description="Helical" evidence="1">
    <location>
        <begin position="6"/>
        <end position="27"/>
    </location>
</feature>
<dbReference type="InterPro" id="IPR012337">
    <property type="entry name" value="RNaseH-like_sf"/>
</dbReference>